<dbReference type="InterPro" id="IPR042202">
    <property type="entry name" value="Duffy-ag-bd_sf"/>
</dbReference>
<dbReference type="InterPro" id="IPR008602">
    <property type="entry name" value="Duffy-antigen-binding"/>
</dbReference>
<dbReference type="GO" id="GO:0046789">
    <property type="term" value="F:host cell surface receptor binding"/>
    <property type="evidence" value="ECO:0007669"/>
    <property type="project" value="InterPro"/>
</dbReference>
<dbReference type="InterPro" id="IPR004258">
    <property type="entry name" value="DBL"/>
</dbReference>
<organism evidence="6 7">
    <name type="scientific">Plasmodium falciparum Tanzania</name>
    <name type="common">2000708</name>
    <dbReference type="NCBI Taxonomy" id="1036725"/>
    <lineage>
        <taxon>Eukaryota</taxon>
        <taxon>Sar</taxon>
        <taxon>Alveolata</taxon>
        <taxon>Apicomplexa</taxon>
        <taxon>Aconoidasida</taxon>
        <taxon>Haemosporida</taxon>
        <taxon>Plasmodiidae</taxon>
        <taxon>Plasmodium</taxon>
        <taxon>Plasmodium (Laverania)</taxon>
    </lineage>
</organism>
<evidence type="ECO:0000256" key="1">
    <source>
        <dbReference type="SAM" id="MobiDB-lite"/>
    </source>
</evidence>
<dbReference type="Gene3D" id="1.20.58.1930">
    <property type="match status" value="1"/>
</dbReference>
<feature type="non-terminal residue" evidence="6">
    <location>
        <position position="776"/>
    </location>
</feature>
<name>A0A024VWU1_PLAFA</name>
<dbReference type="Pfam" id="PF03011">
    <property type="entry name" value="PFEMP"/>
    <property type="match status" value="1"/>
</dbReference>
<dbReference type="Proteomes" id="UP000030708">
    <property type="component" value="Unassembled WGS sequence"/>
</dbReference>
<dbReference type="Pfam" id="PF05424">
    <property type="entry name" value="Duffy_binding"/>
    <property type="match status" value="1"/>
</dbReference>
<feature type="compositionally biased region" description="Acidic residues" evidence="1">
    <location>
        <begin position="763"/>
        <end position="776"/>
    </location>
</feature>
<dbReference type="InterPro" id="IPR029210">
    <property type="entry name" value="PfEMP1_NTS"/>
</dbReference>
<evidence type="ECO:0000313" key="7">
    <source>
        <dbReference type="Proteomes" id="UP000030708"/>
    </source>
</evidence>
<protein>
    <recommendedName>
        <fullName evidence="8">Duffy-binding-like domain-containing protein</fullName>
    </recommendedName>
</protein>
<feature type="domain" description="Plasmodium falciparum erythrocyte membrane protein-1 N-terminal segment" evidence="4">
    <location>
        <begin position="9"/>
        <end position="45"/>
    </location>
</feature>
<reference evidence="6 7" key="1">
    <citation type="submission" date="2013-02" db="EMBL/GenBank/DDBJ databases">
        <title>The Genome Annotation of Plasmodium falciparum Tanzania (2000708).</title>
        <authorList>
            <consortium name="The Broad Institute Genome Sequencing Platform"/>
            <consortium name="The Broad Institute Genome Sequencing Center for Infectious Disease"/>
            <person name="Neafsey D."/>
            <person name="Hoffman S."/>
            <person name="Volkman S."/>
            <person name="Rosenthal P."/>
            <person name="Walker B."/>
            <person name="Young S.K."/>
            <person name="Zeng Q."/>
            <person name="Gargeya S."/>
            <person name="Fitzgerald M."/>
            <person name="Haas B."/>
            <person name="Abouelleil A."/>
            <person name="Allen A.W."/>
            <person name="Alvarado L."/>
            <person name="Arachchi H.M."/>
            <person name="Berlin A.M."/>
            <person name="Chapman S.B."/>
            <person name="Gainer-Dewar J."/>
            <person name="Goldberg J."/>
            <person name="Griggs A."/>
            <person name="Gujja S."/>
            <person name="Hansen M."/>
            <person name="Howarth C."/>
            <person name="Imamovic A."/>
            <person name="Ireland A."/>
            <person name="Larimer J."/>
            <person name="McCowan C."/>
            <person name="Murphy C."/>
            <person name="Pearson M."/>
            <person name="Poon T.W."/>
            <person name="Priest M."/>
            <person name="Roberts A."/>
            <person name="Saif S."/>
            <person name="Shea T."/>
            <person name="Sisk P."/>
            <person name="Sykes S."/>
            <person name="Wortman J."/>
            <person name="Nusbaum C."/>
            <person name="Birren B."/>
        </authorList>
    </citation>
    <scope>NUCLEOTIDE SEQUENCE [LARGE SCALE GENOMIC DNA]</scope>
    <source>
        <strain evidence="7">Tanzania (2000708)</strain>
    </source>
</reference>
<dbReference type="Gene3D" id="1.20.58.830">
    <property type="match status" value="1"/>
</dbReference>
<accession>A0A024VWU1</accession>
<dbReference type="GO" id="GO:0016020">
    <property type="term" value="C:membrane"/>
    <property type="evidence" value="ECO:0007669"/>
    <property type="project" value="InterPro"/>
</dbReference>
<evidence type="ECO:0000313" key="6">
    <source>
        <dbReference type="EMBL" id="ETW33189.1"/>
    </source>
</evidence>
<dbReference type="Pfam" id="PF15447">
    <property type="entry name" value="NTS"/>
    <property type="match status" value="1"/>
</dbReference>
<dbReference type="EMBL" id="KI926825">
    <property type="protein sequence ID" value="ETW33189.1"/>
    <property type="molecule type" value="Genomic_DNA"/>
</dbReference>
<reference evidence="6 7" key="2">
    <citation type="submission" date="2013-02" db="EMBL/GenBank/DDBJ databases">
        <title>The Genome Sequence of Plasmodium falciparum Tanzania (2000708).</title>
        <authorList>
            <consortium name="The Broad Institute Genome Sequencing Platform"/>
            <consortium name="The Broad Institute Genome Sequencing Center for Infectious Disease"/>
            <person name="Neafsey D."/>
            <person name="Cheeseman I."/>
            <person name="Volkman S."/>
            <person name="Adams J."/>
            <person name="Walker B."/>
            <person name="Young S.K."/>
            <person name="Zeng Q."/>
            <person name="Gargeya S."/>
            <person name="Fitzgerald M."/>
            <person name="Haas B."/>
            <person name="Abouelleil A."/>
            <person name="Alvarado L."/>
            <person name="Arachchi H.M."/>
            <person name="Berlin A.M."/>
            <person name="Chapman S.B."/>
            <person name="Dewar J."/>
            <person name="Goldberg J."/>
            <person name="Griggs A."/>
            <person name="Gujja S."/>
            <person name="Hansen M."/>
            <person name="Howarth C."/>
            <person name="Imamovic A."/>
            <person name="Larimer J."/>
            <person name="McCowan C."/>
            <person name="Murphy C."/>
            <person name="Neiman D."/>
            <person name="Pearson M."/>
            <person name="Priest M."/>
            <person name="Roberts A."/>
            <person name="Saif S."/>
            <person name="Shea T."/>
            <person name="Sisk P."/>
            <person name="Sykes S."/>
            <person name="Wortman J."/>
            <person name="Nusbaum C."/>
            <person name="Birren B."/>
        </authorList>
    </citation>
    <scope>NUCLEOTIDE SEQUENCE [LARGE SCALE GENOMIC DNA]</scope>
    <source>
        <strain evidence="7">Tanzania (2000708)</strain>
    </source>
</reference>
<dbReference type="Pfam" id="PF22672">
    <property type="entry name" value="DBL_C"/>
    <property type="match status" value="1"/>
</dbReference>
<sequence length="776" mass="89834">MASSTTYSSAKDLLEDIGESVQKEAKNQALGRSESDLQGLLSNATINGVKNEATDPCKLDHEYDTNVTGGFDKSNPCKNRPNVRFSDIHGGQCTDSKIRGNDPTNGGSCAPLRRLFLCDQHLSHMKAEKINTKDNLLLEVSLAAKYEGESIRTQYQQKKDDYKSGLCTALARSFADIGDIVRGKDLFIGYDEKDRKEKEKVQKNLKRIFGKIYDEVTRGKTNEKKLALQARYKKDDEDGNFFKLREDWWALNRLEVWKAMTCGAEDDDKYTKKKRNGETTQSSHIKCRNVADVPTNLDYVPQYLRWFDEWTEEFCRKRKKQLENAKNKCRGENNMGEPRYCSLNGCNCKTTVRGRKKFDYEQECNDCLVACDPFIHWIDNQKLEFLKQKEKYRNAIKERKPTKKTSHETINNMYAKEFYDELENNYAYVKSFLELLNNEKQCENHPEVEKGKKSSIDFNNNETFSHTKICEPCPWCGVQPGGPPWKDNHINSCGENEISFDHTNTTDISILLTNKGNQNILEELKDFCSNSSSNYIKMEKWRCHYEKNNEHDPNDDSDNCILQDENTVKKNQRIMPYYAFFSLWVSRMLNDSIKWRTQLENCMNYAKSNQCMKRCKSPCECFAKWVGQKKEEWRKIKHHFDQQDNLPGIMRNITLKTYLKLFFEEKIKEAYGEDDSKELMQKIDKIDMSQQEGDTEHSEDAIKILLAHEDEIAKKCVEKNPLDKCNQQKKQQRPSPAGGGDAGRSPDNPQTPQPGSDDVTSQDSDEDDEEDEDEGK</sequence>
<dbReference type="InterPro" id="IPR054595">
    <property type="entry name" value="DBL_C"/>
</dbReference>
<feature type="region of interest" description="Disordered" evidence="1">
    <location>
        <begin position="719"/>
        <end position="776"/>
    </location>
</feature>
<feature type="domain" description="Duffy-antigen binding" evidence="3">
    <location>
        <begin position="107"/>
        <end position="305"/>
    </location>
</feature>
<feature type="domain" description="Duffy-binding-like" evidence="5">
    <location>
        <begin position="309"/>
        <end position="468"/>
    </location>
</feature>
<evidence type="ECO:0008006" key="8">
    <source>
        <dbReference type="Google" id="ProtNLM"/>
    </source>
</evidence>
<evidence type="ECO:0000259" key="5">
    <source>
        <dbReference type="Pfam" id="PF22672"/>
    </source>
</evidence>
<dbReference type="SUPFAM" id="SSF140924">
    <property type="entry name" value="Duffy binding domain-like"/>
    <property type="match status" value="2"/>
</dbReference>
<evidence type="ECO:0000259" key="4">
    <source>
        <dbReference type="Pfam" id="PF15447"/>
    </source>
</evidence>
<evidence type="ECO:0000259" key="2">
    <source>
        <dbReference type="Pfam" id="PF03011"/>
    </source>
</evidence>
<feature type="domain" description="Duffy-binding-like" evidence="2">
    <location>
        <begin position="580"/>
        <end position="721"/>
    </location>
</feature>
<evidence type="ECO:0000259" key="3">
    <source>
        <dbReference type="Pfam" id="PF05424"/>
    </source>
</evidence>
<gene>
    <name evidence="6" type="ORF">PFTANZ_06092</name>
</gene>
<dbReference type="AlphaFoldDB" id="A0A024VWU1"/>
<dbReference type="Gene3D" id="1.20.1310.20">
    <property type="entry name" value="Duffy-antigen binding domain"/>
    <property type="match status" value="1"/>
</dbReference>
<proteinExistence type="predicted"/>